<name>A0A836C189_9CHLO</name>
<dbReference type="OrthoDB" id="4062651at2759"/>
<feature type="region of interest" description="Disordered" evidence="1">
    <location>
        <begin position="1103"/>
        <end position="1122"/>
    </location>
</feature>
<dbReference type="PANTHER" id="PTHR44329:SF214">
    <property type="entry name" value="PROTEIN KINASE DOMAIN-CONTAINING PROTEIN"/>
    <property type="match status" value="1"/>
</dbReference>
<dbReference type="Gene3D" id="1.10.510.10">
    <property type="entry name" value="Transferase(Phosphotransferase) domain 1"/>
    <property type="match status" value="1"/>
</dbReference>
<feature type="region of interest" description="Disordered" evidence="1">
    <location>
        <begin position="599"/>
        <end position="620"/>
    </location>
</feature>
<dbReference type="SUPFAM" id="SSF56112">
    <property type="entry name" value="Protein kinase-like (PK-like)"/>
    <property type="match status" value="1"/>
</dbReference>
<dbReference type="GO" id="GO:0005524">
    <property type="term" value="F:ATP binding"/>
    <property type="evidence" value="ECO:0007669"/>
    <property type="project" value="InterPro"/>
</dbReference>
<dbReference type="Pfam" id="PF00069">
    <property type="entry name" value="Pkinase"/>
    <property type="match status" value="1"/>
</dbReference>
<evidence type="ECO:0000313" key="4">
    <source>
        <dbReference type="Proteomes" id="UP000612055"/>
    </source>
</evidence>
<feature type="compositionally biased region" description="Gly residues" evidence="1">
    <location>
        <begin position="221"/>
        <end position="233"/>
    </location>
</feature>
<dbReference type="InterPro" id="IPR008271">
    <property type="entry name" value="Ser/Thr_kinase_AS"/>
</dbReference>
<sequence length="1326" mass="129892">MIAAAAVATAMAGGGGSLQQLLRDKATVHRTATSAQLPPDWKRLASTAHLSEFLTTPILDGSGTVVAAVSAAGPPSDGGALTDTGGGASGPVYGFGGGGDLDSGGAGGGCTAPLASQIRQFQRLARVMGLAFLSDTQQLGVHQLASCALAGVQRADSLQSLVEAAHGSLGPLLERRFRLDGARCVLALADSMEARVAYFAPAAGAGGAQPLQSPLPPGTPTGTGGGTGGGSVGSGAVPPAPSSTLSARAGAGGGGAGAGGSSVALAGLGSAPVPLQGVLGPLVDTLLLEVLTRGLGPAGPVPGPGRPAQGLVGASAAGGGGGTGGRVVTNCRGYLQQEDRPGRDVQVCFQLCRLPPACIVLAVAGAADSTLAPEVAVYVCTAQASLPGALLEDARAELAGLLQLLLPHIHRQLLGPLAAEWAAMRLQPSSALGAGGGLLSRPSHSASSSSAGGVRAGSLAAIGGAGLDGASGGLLGTGGGVGGGGYVSANNSFGGGGGLGRTLSFSVDDAVSHSPAHLKVSQAWQAAGDSGTRESIDDLYSIRLRETVGQGGQGVVFRGLMHGLEVAVKVVAKDMPGALAARVQQQQAQAAAAAAAKRKGAGGGGGVGGEADSKGASAAAAGVDPEQLLRAAKRELIRDALELAVTAAVSHPHIVQVHNYFFDVLVVGYAQEDGAPPGAPAGAQPGSGGGSGNSSNYLRLVRRVDATDEMVAEGPTNLVIVMEYCDAGTLKDTLRRGGFRRGVETNGWPRLDLAALYTCLLEVALALRHLHSLSLVHCDLKPSNVLLKTQPRDPRGWVCKVGAVGCVRMMRAPNGEEGPGPGGAASGGANGGTGAAAGAAAFPHFTVTRALGTLTHMAPEVITKGALLTSSVDVYSFGIMMAELVNGVPQDQVLPGKEAIQMARRGLRPNLLPHCPKEYRDVAAACWSPDPASRPTAAELVNVLQMLLGQAQMQAQTQGASAPPQPPAPVAIPPTAAQALLQQQQQQQQQQQLAFQQHQQQQQQLLLMQQHQMRMAAAVAAAPGQQLTAPPMVGLAPPPPPSAAALATTQWPGPLYASPPPPSVGRAAGGAASYGGAPMLPPGLALAGAAPGAAVLPYPSPPSGGAGATVVPPVSSTQQVSSRGTSVRQIAAVAAAAAAAVNGASPNASSTTPRLSGSGALRTSPPPHAPVPPPQPSPSPPLAKADAAASAAAAAAGGRGSGPTASYSAASAQPSSGGSSSVHGLNFPAAKHAASHAAATPTAAAAAAAAVIDPAVLARTLPPEAIGDSSGGGDVGLGAAAAAAADGDGEEQYNSAYSTPVGVRIAAGADGAAPLSSTSGGGGPAA</sequence>
<dbReference type="InterPro" id="IPR000719">
    <property type="entry name" value="Prot_kinase_dom"/>
</dbReference>
<dbReference type="Gene3D" id="3.30.200.20">
    <property type="entry name" value="Phosphorylase Kinase, domain 1"/>
    <property type="match status" value="1"/>
</dbReference>
<comment type="caution">
    <text evidence="3">The sequence shown here is derived from an EMBL/GenBank/DDBJ whole genome shotgun (WGS) entry which is preliminary data.</text>
</comment>
<feature type="compositionally biased region" description="Pro residues" evidence="1">
    <location>
        <begin position="1164"/>
        <end position="1181"/>
    </location>
</feature>
<feature type="compositionally biased region" description="Low complexity" evidence="1">
    <location>
        <begin position="1182"/>
        <end position="1221"/>
    </location>
</feature>
<feature type="domain" description="Protein kinase" evidence="2">
    <location>
        <begin position="542"/>
        <end position="948"/>
    </location>
</feature>
<evidence type="ECO:0000259" key="2">
    <source>
        <dbReference type="PROSITE" id="PS50011"/>
    </source>
</evidence>
<organism evidence="3 4">
    <name type="scientific">Edaphochlamys debaryana</name>
    <dbReference type="NCBI Taxonomy" id="47281"/>
    <lineage>
        <taxon>Eukaryota</taxon>
        <taxon>Viridiplantae</taxon>
        <taxon>Chlorophyta</taxon>
        <taxon>core chlorophytes</taxon>
        <taxon>Chlorophyceae</taxon>
        <taxon>CS clade</taxon>
        <taxon>Chlamydomonadales</taxon>
        <taxon>Chlamydomonadales incertae sedis</taxon>
        <taxon>Edaphochlamys</taxon>
    </lineage>
</organism>
<keyword evidence="4" id="KW-1185">Reference proteome</keyword>
<dbReference type="PANTHER" id="PTHR44329">
    <property type="entry name" value="SERINE/THREONINE-PROTEIN KINASE TNNI3K-RELATED"/>
    <property type="match status" value="1"/>
</dbReference>
<dbReference type="Proteomes" id="UP000612055">
    <property type="component" value="Unassembled WGS sequence"/>
</dbReference>
<evidence type="ECO:0000313" key="3">
    <source>
        <dbReference type="EMBL" id="KAG2495264.1"/>
    </source>
</evidence>
<gene>
    <name evidence="3" type="ORF">HYH03_006537</name>
</gene>
<dbReference type="PROSITE" id="PS00108">
    <property type="entry name" value="PROTEIN_KINASE_ST"/>
    <property type="match status" value="1"/>
</dbReference>
<dbReference type="InterPro" id="IPR051681">
    <property type="entry name" value="Ser/Thr_Kinases-Pseudokinases"/>
</dbReference>
<reference evidence="3" key="1">
    <citation type="journal article" date="2020" name="bioRxiv">
        <title>Comparative genomics of Chlamydomonas.</title>
        <authorList>
            <person name="Craig R.J."/>
            <person name="Hasan A.R."/>
            <person name="Ness R.W."/>
            <person name="Keightley P.D."/>
        </authorList>
    </citation>
    <scope>NUCLEOTIDE SEQUENCE</scope>
    <source>
        <strain evidence="3">CCAP 11/70</strain>
    </source>
</reference>
<accession>A0A836C189</accession>
<evidence type="ECO:0000256" key="1">
    <source>
        <dbReference type="SAM" id="MobiDB-lite"/>
    </source>
</evidence>
<dbReference type="SMART" id="SM00220">
    <property type="entry name" value="S_TKc"/>
    <property type="match status" value="1"/>
</dbReference>
<protein>
    <recommendedName>
        <fullName evidence="2">Protein kinase domain-containing protein</fullName>
    </recommendedName>
</protein>
<dbReference type="InterPro" id="IPR011009">
    <property type="entry name" value="Kinase-like_dom_sf"/>
</dbReference>
<feature type="compositionally biased region" description="Polar residues" evidence="1">
    <location>
        <begin position="1144"/>
        <end position="1155"/>
    </location>
</feature>
<feature type="compositionally biased region" description="Low complexity" evidence="1">
    <location>
        <begin position="1108"/>
        <end position="1122"/>
    </location>
</feature>
<dbReference type="PROSITE" id="PS50011">
    <property type="entry name" value="PROTEIN_KINASE_DOM"/>
    <property type="match status" value="1"/>
</dbReference>
<feature type="region of interest" description="Disordered" evidence="1">
    <location>
        <begin position="209"/>
        <end position="253"/>
    </location>
</feature>
<proteinExistence type="predicted"/>
<dbReference type="GO" id="GO:0004674">
    <property type="term" value="F:protein serine/threonine kinase activity"/>
    <property type="evidence" value="ECO:0007669"/>
    <property type="project" value="TreeGrafter"/>
</dbReference>
<feature type="compositionally biased region" description="Low complexity" evidence="1">
    <location>
        <begin position="234"/>
        <end position="249"/>
    </location>
</feature>
<dbReference type="EMBL" id="JAEHOE010000025">
    <property type="protein sequence ID" value="KAG2495264.1"/>
    <property type="molecule type" value="Genomic_DNA"/>
</dbReference>
<feature type="region of interest" description="Disordered" evidence="1">
    <location>
        <begin position="1141"/>
        <end position="1223"/>
    </location>
</feature>